<dbReference type="OrthoDB" id="3365698at2759"/>
<evidence type="ECO:0000313" key="2">
    <source>
        <dbReference type="Proteomes" id="UP000567179"/>
    </source>
</evidence>
<sequence length="538" mass="61126">MASAGSSNRTGSSSASRRHSSICGGHLAHPIQGLPNELLREIFSLCQPDFPIPVQRTEEAPMVLTHVCRSWRIFVQSTPKLWKDIIISFTPRYYIWKGRNLANTVDRWVKMSGCCQLSIAISGDPNAEASNLERIANSLCSASGRWRTIDFETLGRDDLNATSRAFYDSLLSCNVPQLHSLYMNCYPDTEDFQSLWRRSPLLYAPKLEELEIMTLVQPASMRSAIPLLPMAWSTLTSLIIDGRTGRPDSLFLGECIRTLHHCSKLVSLKLYDRTGINRFPTTIPFEKVELPFLRDLHLEIPSVGTLSMLFSILVIPAIQSIRIRHWGSKRNFNEAYGDNLLQLMDRSNLGGNIGLQSLMVDPIDFSRFQFYRLLEMLPGIEILRLESNYHVYQERFDCDEVDCFIDSTFLHSLCRRVGAETGPPEEIGDAAVFLPRLKKLELHVAGIFSIQTVFQFIDAKRHMTPLASSGEAMNLRWISLIDARILPYEHASITYQNMLRLLKPYEKDRLDVKLSVGEIDPPPLGGHGHVCRSIARWW</sequence>
<accession>A0A8H5AUY1</accession>
<proteinExistence type="predicted"/>
<evidence type="ECO:0000313" key="1">
    <source>
        <dbReference type="EMBL" id="KAF5311003.1"/>
    </source>
</evidence>
<keyword evidence="2" id="KW-1185">Reference proteome</keyword>
<dbReference type="Gene3D" id="1.20.1280.50">
    <property type="match status" value="1"/>
</dbReference>
<dbReference type="Gene3D" id="3.80.10.10">
    <property type="entry name" value="Ribonuclease Inhibitor"/>
    <property type="match status" value="1"/>
</dbReference>
<organism evidence="1 2">
    <name type="scientific">Psilocybe cf. subviscida</name>
    <dbReference type="NCBI Taxonomy" id="2480587"/>
    <lineage>
        <taxon>Eukaryota</taxon>
        <taxon>Fungi</taxon>
        <taxon>Dikarya</taxon>
        <taxon>Basidiomycota</taxon>
        <taxon>Agaricomycotina</taxon>
        <taxon>Agaricomycetes</taxon>
        <taxon>Agaricomycetidae</taxon>
        <taxon>Agaricales</taxon>
        <taxon>Agaricineae</taxon>
        <taxon>Strophariaceae</taxon>
        <taxon>Psilocybe</taxon>
    </lineage>
</organism>
<dbReference type="AlphaFoldDB" id="A0A8H5AUY1"/>
<protein>
    <recommendedName>
        <fullName evidence="3">F-box domain-containing protein</fullName>
    </recommendedName>
</protein>
<evidence type="ECO:0008006" key="3">
    <source>
        <dbReference type="Google" id="ProtNLM"/>
    </source>
</evidence>
<name>A0A8H5AUY1_9AGAR</name>
<dbReference type="SUPFAM" id="SSF52047">
    <property type="entry name" value="RNI-like"/>
    <property type="match status" value="1"/>
</dbReference>
<gene>
    <name evidence="1" type="ORF">D9619_007929</name>
</gene>
<dbReference type="Proteomes" id="UP000567179">
    <property type="component" value="Unassembled WGS sequence"/>
</dbReference>
<reference evidence="1 2" key="1">
    <citation type="journal article" date="2020" name="ISME J.">
        <title>Uncovering the hidden diversity of litter-decomposition mechanisms in mushroom-forming fungi.</title>
        <authorList>
            <person name="Floudas D."/>
            <person name="Bentzer J."/>
            <person name="Ahren D."/>
            <person name="Johansson T."/>
            <person name="Persson P."/>
            <person name="Tunlid A."/>
        </authorList>
    </citation>
    <scope>NUCLEOTIDE SEQUENCE [LARGE SCALE GENOMIC DNA]</scope>
    <source>
        <strain evidence="1 2">CBS 101986</strain>
    </source>
</reference>
<dbReference type="InterPro" id="IPR032675">
    <property type="entry name" value="LRR_dom_sf"/>
</dbReference>
<dbReference type="EMBL" id="JAACJJ010000057">
    <property type="protein sequence ID" value="KAF5311003.1"/>
    <property type="molecule type" value="Genomic_DNA"/>
</dbReference>
<comment type="caution">
    <text evidence="1">The sequence shown here is derived from an EMBL/GenBank/DDBJ whole genome shotgun (WGS) entry which is preliminary data.</text>
</comment>